<gene>
    <name evidence="1" type="ORF">HMPREF0198_1195</name>
</gene>
<protein>
    <submittedName>
        <fullName evidence="1">Uncharacterized protein</fullName>
    </submittedName>
</protein>
<dbReference type="Proteomes" id="UP000004870">
    <property type="component" value="Unassembled WGS sequence"/>
</dbReference>
<keyword evidence="2" id="KW-1185">Reference proteome</keyword>
<evidence type="ECO:0000313" key="1">
    <source>
        <dbReference type="EMBL" id="EEV88705.1"/>
    </source>
</evidence>
<comment type="caution">
    <text evidence="1">The sequence shown here is derived from an EMBL/GenBank/DDBJ whole genome shotgun (WGS) entry which is preliminary data.</text>
</comment>
<sequence>MGILVSLKFLGNKNKEPKQQGFTSTDRHYFFGGGLKSMQGHTKP</sequence>
<name>C8N9L7_CARH6</name>
<dbReference type="EMBL" id="ACKY01000058">
    <property type="protein sequence ID" value="EEV88705.1"/>
    <property type="molecule type" value="Genomic_DNA"/>
</dbReference>
<accession>C8N9L7</accession>
<proteinExistence type="predicted"/>
<dbReference type="HOGENOM" id="CLU_3213975_0_0_6"/>
<evidence type="ECO:0000313" key="2">
    <source>
        <dbReference type="Proteomes" id="UP000004870"/>
    </source>
</evidence>
<reference evidence="1 2" key="1">
    <citation type="submission" date="2009-08" db="EMBL/GenBank/DDBJ databases">
        <authorList>
            <person name="Qin X."/>
            <person name="Bachman B."/>
            <person name="Battles P."/>
            <person name="Bell A."/>
            <person name="Bess C."/>
            <person name="Bickham C."/>
            <person name="Chaboub L."/>
            <person name="Chen D."/>
            <person name="Coyle M."/>
            <person name="Deiros D.R."/>
            <person name="Dinh H."/>
            <person name="Forbes L."/>
            <person name="Fowler G."/>
            <person name="Francisco L."/>
            <person name="Fu Q."/>
            <person name="Gubbala S."/>
            <person name="Hale W."/>
            <person name="Han Y."/>
            <person name="Hemphill L."/>
            <person name="Highlander S.K."/>
            <person name="Hirani K."/>
            <person name="Hogues M."/>
            <person name="Jackson L."/>
            <person name="Jakkamsetti A."/>
            <person name="Javaid M."/>
            <person name="Jiang H."/>
            <person name="Korchina V."/>
            <person name="Kovar C."/>
            <person name="Lara F."/>
            <person name="Lee S."/>
            <person name="Mata R."/>
            <person name="Mathew T."/>
            <person name="Moen C."/>
            <person name="Morales K."/>
            <person name="Munidasa M."/>
            <person name="Nazareth L."/>
            <person name="Ngo R."/>
            <person name="Nguyen L."/>
            <person name="Okwuonu G."/>
            <person name="Ongeri F."/>
            <person name="Patil S."/>
            <person name="Petrosino J."/>
            <person name="Pham C."/>
            <person name="Pham P."/>
            <person name="Pu L.-L."/>
            <person name="Puazo M."/>
            <person name="Raj R."/>
            <person name="Reid J."/>
            <person name="Rouhana J."/>
            <person name="Saada N."/>
            <person name="Shang Y."/>
            <person name="Simmons D."/>
            <person name="Thornton R."/>
            <person name="Warren J."/>
            <person name="Weissenberger G."/>
            <person name="Zhang J."/>
            <person name="Zhang L."/>
            <person name="Zhou C."/>
            <person name="Zhu D."/>
            <person name="Muzny D."/>
            <person name="Worley K."/>
            <person name="Gibbs R."/>
        </authorList>
    </citation>
    <scope>NUCLEOTIDE SEQUENCE [LARGE SCALE GENOMIC DNA]</scope>
    <source>
        <strain evidence="2">ATCC 15826 / DSM 8339 / NCTC 10426 / 6573</strain>
    </source>
</reference>
<organism evidence="1 2">
    <name type="scientific">Cardiobacterium hominis (strain ATCC 15826 / DSM 8339 / NCTC 10426 / 6573)</name>
    <dbReference type="NCBI Taxonomy" id="638300"/>
    <lineage>
        <taxon>Bacteria</taxon>
        <taxon>Pseudomonadati</taxon>
        <taxon>Pseudomonadota</taxon>
        <taxon>Gammaproteobacteria</taxon>
        <taxon>Cardiobacteriales</taxon>
        <taxon>Cardiobacteriaceae</taxon>
        <taxon>Cardiobacterium</taxon>
    </lineage>
</organism>
<dbReference type="AlphaFoldDB" id="C8N9L7"/>